<dbReference type="GeneID" id="117145895"/>
<dbReference type="Proteomes" id="UP000515162">
    <property type="component" value="Chromosome 3R"/>
</dbReference>
<keyword evidence="2" id="KW-0104">Cadmium</keyword>
<evidence type="ECO:0000313" key="7">
    <source>
        <dbReference type="RefSeq" id="XP_033167637.1"/>
    </source>
</evidence>
<protein>
    <submittedName>
        <fullName evidence="7">Metallothionein-2</fullName>
    </submittedName>
</protein>
<dbReference type="Pfam" id="PF02067">
    <property type="entry name" value="Metallothio_5"/>
    <property type="match status" value="1"/>
</dbReference>
<name>A0A6P8KJT5_DROMA</name>
<reference evidence="7" key="1">
    <citation type="submission" date="2025-08" db="UniProtKB">
        <authorList>
            <consortium name="RefSeq"/>
        </authorList>
    </citation>
    <scope>IDENTIFICATION</scope>
    <source>
        <strain evidence="7">Mau12</strain>
        <tissue evidence="7">Whole Body</tissue>
    </source>
</reference>
<evidence type="ECO:0000256" key="3">
    <source>
        <dbReference type="ARBA" id="ARBA00022723"/>
    </source>
</evidence>
<evidence type="ECO:0000256" key="4">
    <source>
        <dbReference type="ARBA" id="ARBA00022833"/>
    </source>
</evidence>
<keyword evidence="5" id="KW-0186">Copper</keyword>
<dbReference type="GO" id="GO:0046872">
    <property type="term" value="F:metal ion binding"/>
    <property type="evidence" value="ECO:0007669"/>
    <property type="project" value="UniProtKB-KW"/>
</dbReference>
<sequence length="41" mass="4019">MPCKGCGNNCQCSAGKCGSNCAGNSQCQCAAKTGAKCCQAK</sequence>
<keyword evidence="4" id="KW-0862">Zinc</keyword>
<evidence type="ECO:0000256" key="2">
    <source>
        <dbReference type="ARBA" id="ARBA00022539"/>
    </source>
</evidence>
<proteinExistence type="inferred from homology"/>
<evidence type="ECO:0000313" key="6">
    <source>
        <dbReference type="Proteomes" id="UP000515162"/>
    </source>
</evidence>
<dbReference type="AlphaFoldDB" id="A0A6P8KJT5"/>
<keyword evidence="3" id="KW-0479">Metal-binding</keyword>
<dbReference type="RefSeq" id="XP_033167637.1">
    <property type="nucleotide sequence ID" value="XM_033311746.1"/>
</dbReference>
<comment type="similarity">
    <text evidence="1">Belongs to the metallothionein superfamily. Type 5 family.</text>
</comment>
<gene>
    <name evidence="7" type="primary">LOC117145895</name>
</gene>
<organism evidence="6 7">
    <name type="scientific">Drosophila mauritiana</name>
    <name type="common">Fruit fly</name>
    <dbReference type="NCBI Taxonomy" id="7226"/>
    <lineage>
        <taxon>Eukaryota</taxon>
        <taxon>Metazoa</taxon>
        <taxon>Ecdysozoa</taxon>
        <taxon>Arthropoda</taxon>
        <taxon>Hexapoda</taxon>
        <taxon>Insecta</taxon>
        <taxon>Pterygota</taxon>
        <taxon>Neoptera</taxon>
        <taxon>Endopterygota</taxon>
        <taxon>Diptera</taxon>
        <taxon>Brachycera</taxon>
        <taxon>Muscomorpha</taxon>
        <taxon>Ephydroidea</taxon>
        <taxon>Drosophilidae</taxon>
        <taxon>Drosophila</taxon>
        <taxon>Sophophora</taxon>
    </lineage>
</organism>
<dbReference type="InterPro" id="IPR000966">
    <property type="entry name" value="Metalthion_5"/>
</dbReference>
<evidence type="ECO:0000256" key="5">
    <source>
        <dbReference type="ARBA" id="ARBA00023008"/>
    </source>
</evidence>
<accession>A0A6P8KJT5</accession>
<evidence type="ECO:0000256" key="1">
    <source>
        <dbReference type="ARBA" id="ARBA00009641"/>
    </source>
</evidence>
<keyword evidence="6" id="KW-1185">Reference proteome</keyword>